<dbReference type="EMBL" id="ADKM02000085">
    <property type="protein sequence ID" value="EGC02926.1"/>
    <property type="molecule type" value="Genomic_DNA"/>
</dbReference>
<dbReference type="Gene3D" id="2.60.40.1140">
    <property type="entry name" value="Collagen-binding surface protein Cna, B-type domain"/>
    <property type="match status" value="2"/>
</dbReference>
<feature type="domain" description="Gram-positive cocci surface proteins LPxTG" evidence="7">
    <location>
        <begin position="2468"/>
        <end position="2504"/>
    </location>
</feature>
<dbReference type="Pfam" id="PF05738">
    <property type="entry name" value="Cna_B"/>
    <property type="match status" value="1"/>
</dbReference>
<dbReference type="PROSITE" id="PS50847">
    <property type="entry name" value="GRAM_POS_ANCHORING"/>
    <property type="match status" value="1"/>
</dbReference>
<evidence type="ECO:0000256" key="3">
    <source>
        <dbReference type="ARBA" id="ARBA00022729"/>
    </source>
</evidence>
<protein>
    <submittedName>
        <fullName evidence="8">LPXTG-motif cell wall anchor domain protein</fullName>
    </submittedName>
</protein>
<dbReference type="SUPFAM" id="SSF49478">
    <property type="entry name" value="Cna protein B-type domain"/>
    <property type="match status" value="2"/>
</dbReference>
<accession>E9SCR3</accession>
<keyword evidence="2" id="KW-0964">Secreted</keyword>
<dbReference type="InterPro" id="IPR008454">
    <property type="entry name" value="Collagen-bd_Cna-like_B-typ_dom"/>
</dbReference>
<evidence type="ECO:0000259" key="7">
    <source>
        <dbReference type="PROSITE" id="PS50847"/>
    </source>
</evidence>
<evidence type="ECO:0000256" key="4">
    <source>
        <dbReference type="ARBA" id="ARBA00023088"/>
    </source>
</evidence>
<proteinExistence type="predicted"/>
<sequence>MITALSLVMMLVVSYARIQPGVAFGSNTEVSAYKNNVRQLMAAGSFTNPWFDEVVGSIDEVGGAVQIKDEYVTSFDPLTFTAVDGAKACDVSVNLNYVFPPSAVLDIINSDSHCVYFNINTNADSGIQIQQNGFSGPTMVSVDPNYLVDPDSICGYYSISREGLIVLRFTDDYIDYLKENPGRNLTGMIKFNGKVDRADTADGDRVIEIAGQQLKVEFSDDVASMTKYGSVVKGDDGKKYIEWNITIINPDKHLDLTGYTLTDILTVTGDQTMTDDTMLDNDVLKQYGTFENGVFTFTTTPDTDNLTFTYRQEAQNGTTSSNHAVLKDDKGNTLSDLTPEKTIDNKLEVNKYDGVPDYHVDGETPNGVIHWQVDVTNLSTDPLSNVCVEDELFPSDGSLKVYSYDGSLVDSSLYTVENGKLTFTESTDIPYRVTIKYDSTAGLGDTVTNTATASSIVTDGPEEGSDTGTATYQDETFVVKRGDGFDPITEKVKWKIRVLSGMQSVTVNDNGGYTIIPDGQSKQTVNGFEVTDPVFAKMSDAEIAAISYNAHKEYNGYEEDRKGGNESAVTFSRKEGHPDTIIIHTDLDINEVEMYFSQDVTTVDNFDADKYNNDEQQTAVNTALVNAPGIMDGEGTGTQLYQAQCDARKVCNNAEEVSSFEQIDNKELEWQIELTKHNGFGKGTNFLTDTLNANNGGLHYITPEQAAAITLSTADGIVSDDDYDLVFYTSAEDQQNGTGVSASDLTGNAIAFKIQFKDSISKEIKNITVNYNTTADVQQVGVGNESTFTNSYKFGSNEGTVTGFKFERKDPSKVELIYLNARKTWNDSYNAAGFRPKSIKFRVEQALADEHGDPPTSASAWKTVKGKADNYLESPNEISGEFNQFYDYDVTYGLGYFPQWKVSEDGSVTRYYYRIVEEPVDRYSASYENNVIYANDDLDTGTAYVTNTLSASYSKSAIDKNGNTVEEVRTSELPVATINVGGNPTRCYMIRWGITVSSVGDYVDTIPEGMYYVGSDCELEEYRPKAITTWNGEYPVRSNNGNWSDAEVNGNTVTFKVFKTSEDQTPNYSVNRFRYYTAIPVDSIDDVLVDEKLTNTVRKSGDTGAGVTAEVDVVNDYQPNQLSKSGRSSTAIAGRLTYTLDVNPDGANLSNSDTYTITDLLTIAQSNAPDIRFTLTDVKVYPVINGEKSAEPINNFRYRVVYNTEADINTPVNFNYSNSTYYTEDLNDEKVVFRIKGTAGQVLNDTHIYTEDQYGGQNNKLDIQNVTIGADGYADVTYTVPSGIKRTCVGVGGNDSGKVSDVEVISRKQDVAAKMEITVPDGQHYKIEYIYQGSGFEKSLSTNVVLNNTAEIHADNGKGWDKQDGVKMNTQDTDATNTIQNYPEIHKVDVNDYKLDLNATFVAAKLVDGQWIYANAVETVGVIGDDDGLEKRVYRQFRFDDSSVLKESDGNFPTAAAQLVFDDKGNATAGSPTGTAFNVNEKNKTKSYLLDEDRVTVHDFLLEPNTIYKFIEVQAPAGYLPAPTGNKLSDFAEHTFYYNYDGADDSALPADVDRDRVISVVADSAVRIPNSRDITIKAEKTFSGSAAPSVSTVVFELLESESGTLTDAKPVAGGTKTLNYSTASADNTATWEELPSGRNGTPLYYFVREKSYTINNVTYTYDSASGQYLDSGGSAGPFKPVYSGNGTNTNNSVIEVNNTNDLVVRKVWLDANGDPIPADKIPTDVGSTAKMAVRFDLFGINSKGGKVKIELGDDAVLNSDNAYTYTVPADKLGDFTNFEISEKLTNEQKAKLGSHYKYTTNKTIQNGVGELELINQDMTPDKVKATVTKKWRPAPQSDETVKVQLVKTRTEQTGETLRTLDSSKYTVVEEEITLDTTLTYSRSDLPYADDGGRWYYYFIETSTHEGYTAFYDVTDTDTEIKTDITNIQGAKITVEKQWAGDTDLTDDDKALYIKPVTVELFRSTDKNSGYVTTGRRLVLDEEHQWRGVFNGLEEKDGSGNTYYYRVQEVAVGDDIEVSAGATRANCYTINYDNNDLTVSEDRTVTITNTIDTIKLKLIKDWADKESQSHDGDNVTLTLRRSTAAEDAPTDLEPIIGGGGDNTVTKEIGEQIKGYASHKYQIGDLVTSITLTFGDIMADEYATISVNSEYVYSSIKVGNFKFSNGNIVASENGSIPFECSENTITINYPSPTLVDNISIWTGFNDPNYWTVESISYEKMTIPDNAEVIDEILPEQGLKKFNLKGKFGSDVIKDGSIVIFDLEGKPNATLKASLVDDNWVYRDKMTNFDSDGKCRVIYQISGDMTVSTLDIYDYYDDVKISQATLIPPTTVTQSNTRSSFSALRANDQHIYRAGALSLLADGETEYQKNLKSFTGLMSVPDGEWSQEVTISSADSWQVIKDLPKYSPDGLKYYYWAEETKVNGRTVAGYVPSYKFDDGDNSTQFCINSENLGKGTVTVLNTPTENEGIILPETGGAGTRGLYMAGGAAAMLSAMGYIRFRRRRKSE</sequence>
<keyword evidence="9" id="KW-1185">Reference proteome</keyword>
<evidence type="ECO:0000256" key="1">
    <source>
        <dbReference type="ARBA" id="ARBA00022512"/>
    </source>
</evidence>
<evidence type="ECO:0000313" key="9">
    <source>
        <dbReference type="Proteomes" id="UP000004259"/>
    </source>
</evidence>
<feature type="chain" id="PRO_5039570374" evidence="6">
    <location>
        <begin position="19"/>
        <end position="2504"/>
    </location>
</feature>
<comment type="caution">
    <text evidence="8">The sequence shown here is derived from an EMBL/GenBank/DDBJ whole genome shotgun (WGS) entry which is preliminary data.</text>
</comment>
<keyword evidence="1" id="KW-0134">Cell wall</keyword>
<reference evidence="8 9" key="1">
    <citation type="submission" date="2011-02" db="EMBL/GenBank/DDBJ databases">
        <authorList>
            <person name="Nelson K.E."/>
            <person name="Sutton G."/>
            <person name="Torralba M."/>
            <person name="Durkin S."/>
            <person name="Harkins D."/>
            <person name="Montgomery R."/>
            <person name="Ziemer C."/>
            <person name="Klaassens E."/>
            <person name="Ocuiv P."/>
            <person name="Morrison M."/>
        </authorList>
    </citation>
    <scope>NUCLEOTIDE SEQUENCE [LARGE SCALE GENOMIC DNA]</scope>
    <source>
        <strain evidence="8 9">8</strain>
    </source>
</reference>
<keyword evidence="5" id="KW-1133">Transmembrane helix</keyword>
<dbReference type="STRING" id="246199.CUS_6667"/>
<keyword evidence="5" id="KW-0472">Membrane</keyword>
<organism evidence="8 9">
    <name type="scientific">Ruminococcus albus 8</name>
    <dbReference type="NCBI Taxonomy" id="246199"/>
    <lineage>
        <taxon>Bacteria</taxon>
        <taxon>Bacillati</taxon>
        <taxon>Bacillota</taxon>
        <taxon>Clostridia</taxon>
        <taxon>Eubacteriales</taxon>
        <taxon>Oscillospiraceae</taxon>
        <taxon>Ruminococcus</taxon>
    </lineage>
</organism>
<gene>
    <name evidence="8" type="ORF">CUS_6667</name>
</gene>
<evidence type="ECO:0000256" key="6">
    <source>
        <dbReference type="SAM" id="SignalP"/>
    </source>
</evidence>
<evidence type="ECO:0000256" key="2">
    <source>
        <dbReference type="ARBA" id="ARBA00022525"/>
    </source>
</evidence>
<name>E9SCR3_RUMAL</name>
<dbReference type="eggNOG" id="ENOG5030IHM">
    <property type="taxonomic scope" value="Bacteria"/>
</dbReference>
<keyword evidence="3 6" id="KW-0732">Signal</keyword>
<dbReference type="CDD" id="cd00222">
    <property type="entry name" value="CollagenBindB"/>
    <property type="match status" value="1"/>
</dbReference>
<feature type="transmembrane region" description="Helical" evidence="5">
    <location>
        <begin position="2478"/>
        <end position="2497"/>
    </location>
</feature>
<keyword evidence="4" id="KW-0572">Peptidoglycan-anchor</keyword>
<dbReference type="Proteomes" id="UP000004259">
    <property type="component" value="Unassembled WGS sequence"/>
</dbReference>
<keyword evidence="5" id="KW-0812">Transmembrane</keyword>
<dbReference type="InterPro" id="IPR019931">
    <property type="entry name" value="LPXTG_anchor"/>
</dbReference>
<evidence type="ECO:0000313" key="8">
    <source>
        <dbReference type="EMBL" id="EGC02926.1"/>
    </source>
</evidence>
<evidence type="ECO:0000256" key="5">
    <source>
        <dbReference type="SAM" id="Phobius"/>
    </source>
</evidence>
<dbReference type="NCBIfam" id="TIGR01167">
    <property type="entry name" value="LPXTG_anchor"/>
    <property type="match status" value="1"/>
</dbReference>
<feature type="signal peptide" evidence="6">
    <location>
        <begin position="1"/>
        <end position="18"/>
    </location>
</feature>